<protein>
    <submittedName>
        <fullName evidence="1">Uncharacterized protein</fullName>
    </submittedName>
</protein>
<reference evidence="1 2" key="1">
    <citation type="submission" date="2018-05" db="EMBL/GenBank/DDBJ databases">
        <title>Evolution of GPA BGCs.</title>
        <authorList>
            <person name="Waglechner N."/>
            <person name="Wright G.D."/>
        </authorList>
    </citation>
    <scope>NUCLEOTIDE SEQUENCE [LARGE SCALE GENOMIC DNA]</scope>
    <source>
        <strain evidence="1 2">A82846</strain>
    </source>
</reference>
<evidence type="ECO:0000313" key="1">
    <source>
        <dbReference type="EMBL" id="RSM88717.1"/>
    </source>
</evidence>
<dbReference type="Proteomes" id="UP000287547">
    <property type="component" value="Unassembled WGS sequence"/>
</dbReference>
<sequence>MGFSGAYLYDGTQWTRQQSGQLPDIAEPWLMVDVHDSAYTTITYRPTGSGSGVAYLGRAPRGADQAADGLVEWWARTHEAAGPSEFDSKKEQIAAYLSTVDNSATVKPGDGGQPDPAETYAELKTARFLVALGLPVPDELVR</sequence>
<dbReference type="OrthoDB" id="3536621at2"/>
<proteinExistence type="predicted"/>
<organism evidence="1 2">
    <name type="scientific">Kibdelosporangium aridum</name>
    <dbReference type="NCBI Taxonomy" id="2030"/>
    <lineage>
        <taxon>Bacteria</taxon>
        <taxon>Bacillati</taxon>
        <taxon>Actinomycetota</taxon>
        <taxon>Actinomycetes</taxon>
        <taxon>Pseudonocardiales</taxon>
        <taxon>Pseudonocardiaceae</taxon>
        <taxon>Kibdelosporangium</taxon>
    </lineage>
</organism>
<gene>
    <name evidence="1" type="ORF">DMH04_08860</name>
</gene>
<accession>A0A428ZKU9</accession>
<dbReference type="EMBL" id="QHKI01000004">
    <property type="protein sequence ID" value="RSM88717.1"/>
    <property type="molecule type" value="Genomic_DNA"/>
</dbReference>
<comment type="caution">
    <text evidence="1">The sequence shown here is derived from an EMBL/GenBank/DDBJ whole genome shotgun (WGS) entry which is preliminary data.</text>
</comment>
<dbReference type="AlphaFoldDB" id="A0A428ZKU9"/>
<dbReference type="RefSeq" id="WP_037272794.1">
    <property type="nucleotide sequence ID" value="NZ_QHKI01000004.1"/>
</dbReference>
<evidence type="ECO:0000313" key="2">
    <source>
        <dbReference type="Proteomes" id="UP000287547"/>
    </source>
</evidence>
<name>A0A428ZKU9_KIBAR</name>